<feature type="transmembrane region" description="Helical" evidence="1">
    <location>
        <begin position="186"/>
        <end position="204"/>
    </location>
</feature>
<dbReference type="RefSeq" id="WP_110795828.1">
    <property type="nucleotide sequence ID" value="NZ_KZ826484.1"/>
</dbReference>
<protein>
    <submittedName>
        <fullName evidence="2">Exopolysaccharide biosynthesis protein exod</fullName>
    </submittedName>
</protein>
<name>A0A2V4MPQ8_9RHOB</name>
<keyword evidence="3" id="KW-1185">Reference proteome</keyword>
<feature type="transmembrane region" description="Helical" evidence="1">
    <location>
        <begin position="159"/>
        <end position="179"/>
    </location>
</feature>
<reference evidence="2 3" key="1">
    <citation type="submission" date="2018-05" db="EMBL/GenBank/DDBJ databases">
        <title>Oceanovita maritima gen. nov., sp. nov., a marine bacterium in the family Rhodobacteraceae isolated from surface seawater of Lundu port Xiamen, China.</title>
        <authorList>
            <person name="Hetharua B.H."/>
            <person name="Min D."/>
            <person name="Liao H."/>
            <person name="Tian Y."/>
        </authorList>
    </citation>
    <scope>NUCLEOTIDE SEQUENCE [LARGE SCALE GENOMIC DNA]</scope>
    <source>
        <strain evidence="2 3">FSX-11</strain>
    </source>
</reference>
<organism evidence="2 3">
    <name type="scientific">Litorivita pollutaquae</name>
    <dbReference type="NCBI Taxonomy" id="2200892"/>
    <lineage>
        <taxon>Bacteria</taxon>
        <taxon>Pseudomonadati</taxon>
        <taxon>Pseudomonadota</taxon>
        <taxon>Alphaproteobacteria</taxon>
        <taxon>Rhodobacterales</taxon>
        <taxon>Paracoccaceae</taxon>
        <taxon>Litorivita</taxon>
    </lineage>
</organism>
<dbReference type="Pfam" id="PF06055">
    <property type="entry name" value="ExoD"/>
    <property type="match status" value="1"/>
</dbReference>
<keyword evidence="1" id="KW-0472">Membrane</keyword>
<comment type="caution">
    <text evidence="2">The sequence shown here is derived from an EMBL/GenBank/DDBJ whole genome shotgun (WGS) entry which is preliminary data.</text>
</comment>
<keyword evidence="1" id="KW-0812">Transmembrane</keyword>
<dbReference type="PANTHER" id="PTHR41795:SF1">
    <property type="entry name" value="EXOPOLYSACCHARIDE SYNTHESIS PROTEIN"/>
    <property type="match status" value="1"/>
</dbReference>
<gene>
    <name evidence="2" type="ORF">DI396_08675</name>
</gene>
<feature type="transmembrane region" description="Helical" evidence="1">
    <location>
        <begin position="52"/>
        <end position="80"/>
    </location>
</feature>
<keyword evidence="1" id="KW-1133">Transmembrane helix</keyword>
<accession>A0A2V4MPQ8</accession>
<dbReference type="EMBL" id="QFVT01000005">
    <property type="protein sequence ID" value="PYC47519.1"/>
    <property type="molecule type" value="Genomic_DNA"/>
</dbReference>
<sequence length="210" mass="22769">MQETVTPRVDTPSPSLRSLSDILDAVEAAAEGGTASVEDILTEVGERSFSPIILVPALILVSPLSGIFGLPTVGAVLIFLTTVQKLFGRPHVWLPSVIKKRSVKAERLIRAVGWLRRPSRWIDARMEKRLTWLVTRGANIATLLTIIAITMVIPLLEVLPFVTSFLATAIAFFAIGLLARDGAFIVLGYVWTCASSAIAYWLMIETGIAG</sequence>
<dbReference type="OrthoDB" id="7949130at2"/>
<dbReference type="InterPro" id="IPR010331">
    <property type="entry name" value="ExoD"/>
</dbReference>
<feature type="transmembrane region" description="Helical" evidence="1">
    <location>
        <begin position="130"/>
        <end position="153"/>
    </location>
</feature>
<dbReference type="PANTHER" id="PTHR41795">
    <property type="entry name" value="EXOPOLYSACCHARIDE SYNTHESIS PROTEIN"/>
    <property type="match status" value="1"/>
</dbReference>
<evidence type="ECO:0000313" key="3">
    <source>
        <dbReference type="Proteomes" id="UP000248012"/>
    </source>
</evidence>
<evidence type="ECO:0000313" key="2">
    <source>
        <dbReference type="EMBL" id="PYC47519.1"/>
    </source>
</evidence>
<dbReference type="Proteomes" id="UP000248012">
    <property type="component" value="Unassembled WGS sequence"/>
</dbReference>
<dbReference type="AlphaFoldDB" id="A0A2V4MPQ8"/>
<evidence type="ECO:0000256" key="1">
    <source>
        <dbReference type="SAM" id="Phobius"/>
    </source>
</evidence>
<proteinExistence type="predicted"/>
<dbReference type="PIRSF" id="PIRSF033239">
    <property type="entry name" value="ExoD"/>
    <property type="match status" value="1"/>
</dbReference>